<comment type="caution">
    <text evidence="2">The sequence shown here is derived from an EMBL/GenBank/DDBJ whole genome shotgun (WGS) entry which is preliminary data.</text>
</comment>
<dbReference type="Proteomes" id="UP001595752">
    <property type="component" value="Unassembled WGS sequence"/>
</dbReference>
<feature type="chain" id="PRO_5047185027" description="DUF3298 domain-containing protein" evidence="1">
    <location>
        <begin position="24"/>
        <end position="356"/>
    </location>
</feature>
<dbReference type="EMBL" id="JBHRZT010000052">
    <property type="protein sequence ID" value="MFC3884386.1"/>
    <property type="molecule type" value="Genomic_DNA"/>
</dbReference>
<accession>A0ABV8B517</accession>
<dbReference type="RefSeq" id="WP_377915782.1">
    <property type="nucleotide sequence ID" value="NZ_JBHRZT010000052.1"/>
</dbReference>
<evidence type="ECO:0008006" key="4">
    <source>
        <dbReference type="Google" id="ProtNLM"/>
    </source>
</evidence>
<protein>
    <recommendedName>
        <fullName evidence="4">DUF3298 domain-containing protein</fullName>
    </recommendedName>
</protein>
<proteinExistence type="predicted"/>
<name>A0ABV8B517_9BACI</name>
<evidence type="ECO:0000313" key="2">
    <source>
        <dbReference type="EMBL" id="MFC3884386.1"/>
    </source>
</evidence>
<evidence type="ECO:0000313" key="3">
    <source>
        <dbReference type="Proteomes" id="UP001595752"/>
    </source>
</evidence>
<keyword evidence="3" id="KW-1185">Reference proteome</keyword>
<keyword evidence="1" id="KW-0732">Signal</keyword>
<organism evidence="2 3">
    <name type="scientific">Bacillus songklensis</name>
    <dbReference type="NCBI Taxonomy" id="1069116"/>
    <lineage>
        <taxon>Bacteria</taxon>
        <taxon>Bacillati</taxon>
        <taxon>Bacillota</taxon>
        <taxon>Bacilli</taxon>
        <taxon>Bacillales</taxon>
        <taxon>Bacillaceae</taxon>
        <taxon>Bacillus</taxon>
    </lineage>
</organism>
<reference evidence="3" key="1">
    <citation type="journal article" date="2019" name="Int. J. Syst. Evol. Microbiol.">
        <title>The Global Catalogue of Microorganisms (GCM) 10K type strain sequencing project: providing services to taxonomists for standard genome sequencing and annotation.</title>
        <authorList>
            <consortium name="The Broad Institute Genomics Platform"/>
            <consortium name="The Broad Institute Genome Sequencing Center for Infectious Disease"/>
            <person name="Wu L."/>
            <person name="Ma J."/>
        </authorList>
    </citation>
    <scope>NUCLEOTIDE SEQUENCE [LARGE SCALE GENOMIC DNA]</scope>
    <source>
        <strain evidence="3">CCUG 61889</strain>
    </source>
</reference>
<sequence length="356" mass="41270">MNKLVRFLSASCLTAMILSPAAAFEPVHAQQSTVTANDQLIRLFERNLTYQFNGKKAEKTAFLTYSQQHPYSFYLLPDYVFNSEKGKTDTIFYKENKNHWMKMEPLSPKTDWKKVEESAKKELKSYGQRVKLIKPKTSSPFLEDAVIYQTKRKHMATTVYLIKSGNVPLKLMVHTHHILHNNHSSAFLEMAKTIDEHPVFVRPVQTTLSFMENGKEYKQPASLYNSTNQPFSMYVMKDFKADPEEPGKDLVYHQKSPSVNMRIELMNTQADWKMIEKTSIQQLKSVNEKVHRHIWGQPDPMLEGAVMLHADNEREWVQIILLPHHEVPMKLTIRSTNQLHSVAHFLAMAKTIELSH</sequence>
<evidence type="ECO:0000256" key="1">
    <source>
        <dbReference type="SAM" id="SignalP"/>
    </source>
</evidence>
<gene>
    <name evidence="2" type="ORF">ACFOU2_13100</name>
</gene>
<feature type="signal peptide" evidence="1">
    <location>
        <begin position="1"/>
        <end position="23"/>
    </location>
</feature>